<dbReference type="PANTHER" id="PTHR45920:SF7">
    <property type="entry name" value="FORMIN-G"/>
    <property type="match status" value="1"/>
</dbReference>
<feature type="compositionally biased region" description="Polar residues" evidence="6">
    <location>
        <begin position="463"/>
        <end position="491"/>
    </location>
</feature>
<feature type="compositionally biased region" description="Polar residues" evidence="6">
    <location>
        <begin position="415"/>
        <end position="432"/>
    </location>
</feature>
<feature type="compositionally biased region" description="Basic and acidic residues" evidence="6">
    <location>
        <begin position="128"/>
        <end position="163"/>
    </location>
</feature>
<feature type="compositionally biased region" description="Polar residues" evidence="6">
    <location>
        <begin position="622"/>
        <end position="633"/>
    </location>
</feature>
<dbReference type="KEGG" id="ipu:108270416"/>
<feature type="region of interest" description="Disordered" evidence="6">
    <location>
        <begin position="413"/>
        <end position="434"/>
    </location>
</feature>
<feature type="compositionally biased region" description="Basic and acidic residues" evidence="6">
    <location>
        <begin position="208"/>
        <end position="232"/>
    </location>
</feature>
<dbReference type="InterPro" id="IPR015425">
    <property type="entry name" value="FH2_Formin"/>
</dbReference>
<dbReference type="GO" id="GO:0030866">
    <property type="term" value="P:cortical actin cytoskeleton organization"/>
    <property type="evidence" value="ECO:0007669"/>
    <property type="project" value="TreeGrafter"/>
</dbReference>
<feature type="region of interest" description="Disordered" evidence="6">
    <location>
        <begin position="572"/>
        <end position="651"/>
    </location>
</feature>
<feature type="compositionally biased region" description="Basic and acidic residues" evidence="6">
    <location>
        <begin position="86"/>
        <end position="103"/>
    </location>
</feature>
<dbReference type="SUPFAM" id="SSF101447">
    <property type="entry name" value="Formin homology 2 domain (FH2 domain)"/>
    <property type="match status" value="1"/>
</dbReference>
<feature type="region of interest" description="Disordered" evidence="6">
    <location>
        <begin position="463"/>
        <end position="515"/>
    </location>
</feature>
<feature type="compositionally biased region" description="Polar residues" evidence="6">
    <location>
        <begin position="113"/>
        <end position="126"/>
    </location>
</feature>
<dbReference type="RefSeq" id="XP_047013827.2">
    <property type="nucleotide sequence ID" value="XM_047157871.2"/>
</dbReference>
<feature type="region of interest" description="Disordered" evidence="6">
    <location>
        <begin position="973"/>
        <end position="1139"/>
    </location>
</feature>
<evidence type="ECO:0000256" key="1">
    <source>
        <dbReference type="ARBA" id="ARBA00004123"/>
    </source>
</evidence>
<evidence type="ECO:0000256" key="3">
    <source>
        <dbReference type="ARBA" id="ARBA00023054"/>
    </source>
</evidence>
<feature type="region of interest" description="Disordered" evidence="6">
    <location>
        <begin position="265"/>
        <end position="323"/>
    </location>
</feature>
<dbReference type="Proteomes" id="UP000221080">
    <property type="component" value="Chromosome 9"/>
</dbReference>
<dbReference type="OrthoDB" id="427644at2759"/>
<keyword evidence="8" id="KW-1185">Reference proteome</keyword>
<sequence length="1585" mass="174819">MQTIQTIETQFPLLREIFHHSPFRHQDRDRRKSSLTSLIRKQKQLQKGSDSERQSCVALPGQAEHPWFGRSSSIPGCESPNRAYGRVRERNREGERENAKGIDEVPPPFMSSIEASQVTSSQQLLPTTERESEGLQCEGQRKWEGENKQQRQKEQALHPENIRSRHGLIAKGVRLLRNMGNQEAKQRKAGTSRAECLTDRHGLDYKDAKDSRKTLSQDKVRKSSAELAEKSKIKSSKSSVFSNIQIWKGLSQKAESRNNVGIIGNNCGSGGGDGTISEEDLEGLTPDSDLEKSRQIPGSRQSSVDMGVEDGMRKSSRSDSDTDFCSFHSASEDQDMLADIQRTIRLKQWDNDVGGERWTEEGKPESIQDLDITVKCKDEPQEDKTAGVSLSLAEEADVLHMVPSSFANFGDGKTETMTSCSENRPRSLSVQSPGGAKILHNPTVAPVTGSSFHIQNTTMTITRTESSQSIQGNLSKGTSSLSIQDTSTTSMSYESAEEHLEESSSLSSPIEEDPQANWSLTQSLNISPDSIEQLTDLRIDSETMVRQVTFMPQKSVSTVDFIMAPGEEHDVFMEDTRPSSPSQKRRKSTGTSLTSWLSESIVDPGSQPCRSLSPGVKPYPTIQPSYVKTTTRQLSSPPHSPHATPALSPIGPRKLSQDLSLSQGSLRAEWWRTCRQRSCSIASPAGFDGSWYQALNRRPELLQTEFHTFRNQQSSSSFHATARTTFQDVFLGRSLFERCSTTDTDCEEAEKVCSRFLALGILQPINDCLRKPITGSDAIDKPGFNKEQLYTWAPLGQPEARAPGRLQIFWPSACTTAQNKSTVPGQNSVSVDELEKTIKGLRERIRDLEQDRRPLNDSEEILTGTVSDGVGHVFTKNNEGMSSHETRSVQTSPVEEDFKFTVPLSGACDLTDGTTSLVQLHNCQRLQKKGTTQTLPPPPSPVLTSSAVSSASPLLTPTLGSIESVVQPPLPPRCPLPTSVQPLAKATPPPPLPPPPSSIVGPPPPPPLPGFGLPPSPCLPGFGPPPPPPLPGFAPPPPPPLPGFAPPPPPPLPGFAPPPPPPLPGFAPPPPPPLPGFAPPPPPPLPGFAPPPPPPLPGFAPPPPPPLPGFGPQPPPPPPPPPGCGPVPPPSLRLMSMGSSQDSVPLKAVIEPPRPMKPLYWTRIQLHAKKEPNTHLVWEKVEELHVDFEEFVDLFAKSAAKKKKKPIADTISKSKTKQVMKVLSNKRSQAVGILMSSLHLDMKDVQHAILNMDNGVVDLETLQALYENRAQSEELDQIERHIKSSTEKENAKPLDKPEQFLLQLSEIPQFSERVFCILVQSTFTESISSVQRKISLLQSVCTALRWSKSVLNVLGLVLAFGNFMNGGNRSRGQADGFTLDVLPKLKDVKSSDNSRSLLSFIVAYYLRHFDEDAGQDLCVYPLPEPQDLFQVSQMKFDDFRRDLCKLRKDLNACTTETEKVCVTSSDEHLQPFKDKMEEFLSHARTELEAQDKQLTETQKSFLELSAFFLVKPKGEEKEVSPNTFFSVWYEFSSDFKDLWKRESKLLLKERLKAAEETIRQTHEKATYSVKPKHASGMKAKLGQKI</sequence>
<dbReference type="PRINTS" id="PR00828">
    <property type="entry name" value="FORMIN"/>
</dbReference>
<organism evidence="8 9">
    <name type="scientific">Ictalurus punctatus</name>
    <name type="common">Channel catfish</name>
    <name type="synonym">Silurus punctatus</name>
    <dbReference type="NCBI Taxonomy" id="7998"/>
    <lineage>
        <taxon>Eukaryota</taxon>
        <taxon>Metazoa</taxon>
        <taxon>Chordata</taxon>
        <taxon>Craniata</taxon>
        <taxon>Vertebrata</taxon>
        <taxon>Euteleostomi</taxon>
        <taxon>Actinopterygii</taxon>
        <taxon>Neopterygii</taxon>
        <taxon>Teleostei</taxon>
        <taxon>Ostariophysi</taxon>
        <taxon>Siluriformes</taxon>
        <taxon>Ictaluridae</taxon>
        <taxon>Ictalurus</taxon>
    </lineage>
</organism>
<protein>
    <submittedName>
        <fullName evidence="9">Formin-2</fullName>
    </submittedName>
</protein>
<feature type="compositionally biased region" description="Pro residues" evidence="6">
    <location>
        <begin position="987"/>
        <end position="1131"/>
    </location>
</feature>
<dbReference type="GO" id="GO:0005634">
    <property type="term" value="C:nucleus"/>
    <property type="evidence" value="ECO:0007669"/>
    <property type="project" value="UniProtKB-SubCell"/>
</dbReference>
<dbReference type="InterPro" id="IPR001265">
    <property type="entry name" value="Formin_Cappuccino_subfam"/>
</dbReference>
<dbReference type="CTD" id="793321"/>
<keyword evidence="3 5" id="KW-0175">Coiled coil</keyword>
<evidence type="ECO:0000313" key="9">
    <source>
        <dbReference type="RefSeq" id="XP_047013827.2"/>
    </source>
</evidence>
<dbReference type="GO" id="GO:0005737">
    <property type="term" value="C:cytoplasm"/>
    <property type="evidence" value="ECO:0007669"/>
    <property type="project" value="UniProtKB-ARBA"/>
</dbReference>
<dbReference type="PROSITE" id="PS51444">
    <property type="entry name" value="FH2"/>
    <property type="match status" value="1"/>
</dbReference>
<dbReference type="PANTHER" id="PTHR45920">
    <property type="entry name" value="FORMIN HOMOLOGY 2 DOMAIN CONTAINING, ISOFORM I"/>
    <property type="match status" value="1"/>
</dbReference>
<evidence type="ECO:0000313" key="8">
    <source>
        <dbReference type="Proteomes" id="UP000221080"/>
    </source>
</evidence>
<dbReference type="GO" id="GO:0008017">
    <property type="term" value="F:microtubule binding"/>
    <property type="evidence" value="ECO:0007669"/>
    <property type="project" value="InterPro"/>
</dbReference>
<dbReference type="GO" id="GO:0051015">
    <property type="term" value="F:actin filament binding"/>
    <property type="evidence" value="ECO:0007669"/>
    <property type="project" value="TreeGrafter"/>
</dbReference>
<feature type="region of interest" description="Disordered" evidence="6">
    <location>
        <begin position="22"/>
        <end position="166"/>
    </location>
</feature>
<dbReference type="InterPro" id="IPR042201">
    <property type="entry name" value="FH2_Formin_sf"/>
</dbReference>
<keyword evidence="4" id="KW-0539">Nucleus</keyword>
<dbReference type="GO" id="GO:0005884">
    <property type="term" value="C:actin filament"/>
    <property type="evidence" value="ECO:0007669"/>
    <property type="project" value="InterPro"/>
</dbReference>
<feature type="compositionally biased region" description="Basic and acidic residues" evidence="6">
    <location>
        <begin position="22"/>
        <end position="32"/>
    </location>
</feature>
<dbReference type="Pfam" id="PF02181">
    <property type="entry name" value="FH2"/>
    <property type="match status" value="1"/>
</dbReference>
<feature type="compositionally biased region" description="Basic and acidic residues" evidence="6">
    <location>
        <begin position="310"/>
        <end position="320"/>
    </location>
</feature>
<dbReference type="FunFam" id="1.20.58.2220:FF:000005">
    <property type="entry name" value="Formin 1"/>
    <property type="match status" value="1"/>
</dbReference>
<reference evidence="8" key="1">
    <citation type="journal article" date="2016" name="Nat. Commun.">
        <title>The channel catfish genome sequence provides insights into the evolution of scale formation in teleosts.</title>
        <authorList>
            <person name="Liu Z."/>
            <person name="Liu S."/>
            <person name="Yao J."/>
            <person name="Bao L."/>
            <person name="Zhang J."/>
            <person name="Li Y."/>
            <person name="Jiang C."/>
            <person name="Sun L."/>
            <person name="Wang R."/>
            <person name="Zhang Y."/>
            <person name="Zhou T."/>
            <person name="Zeng Q."/>
            <person name="Fu Q."/>
            <person name="Gao S."/>
            <person name="Li N."/>
            <person name="Koren S."/>
            <person name="Jiang Y."/>
            <person name="Zimin A."/>
            <person name="Xu P."/>
            <person name="Phillippy A.M."/>
            <person name="Geng X."/>
            <person name="Song L."/>
            <person name="Sun F."/>
            <person name="Li C."/>
            <person name="Wang X."/>
            <person name="Chen A."/>
            <person name="Jin Y."/>
            <person name="Yuan Z."/>
            <person name="Yang Y."/>
            <person name="Tan S."/>
            <person name="Peatman E."/>
            <person name="Lu J."/>
            <person name="Qin Z."/>
            <person name="Dunham R."/>
            <person name="Li Z."/>
            <person name="Sonstegard T."/>
            <person name="Feng J."/>
            <person name="Danzmann R.G."/>
            <person name="Schroeder S."/>
            <person name="Scheffler B."/>
            <person name="Duke M.V."/>
            <person name="Ballard L."/>
            <person name="Kucuktas H."/>
            <person name="Kaltenboeck L."/>
            <person name="Liu H."/>
            <person name="Armbruster J."/>
            <person name="Xie Y."/>
            <person name="Kirby M.L."/>
            <person name="Tian Y."/>
            <person name="Flanagan M.E."/>
            <person name="Mu W."/>
            <person name="Waldbieser G.C."/>
        </authorList>
    </citation>
    <scope>NUCLEOTIDE SEQUENCE [LARGE SCALE GENOMIC DNA]</scope>
    <source>
        <strain evidence="8">SDA103</strain>
    </source>
</reference>
<feature type="compositionally biased region" description="Low complexity" evidence="6">
    <location>
        <begin position="634"/>
        <end position="649"/>
    </location>
</feature>
<feature type="compositionally biased region" description="Polar residues" evidence="6">
    <location>
        <begin position="589"/>
        <end position="598"/>
    </location>
</feature>
<feature type="region of interest" description="Disordered" evidence="6">
    <location>
        <begin position="208"/>
        <end position="234"/>
    </location>
</feature>
<dbReference type="SMART" id="SM00498">
    <property type="entry name" value="FH2"/>
    <property type="match status" value="1"/>
</dbReference>
<comment type="similarity">
    <text evidence="2">Belongs to the formin homology family. Cappuccino subfamily.</text>
</comment>
<evidence type="ECO:0000256" key="6">
    <source>
        <dbReference type="SAM" id="MobiDB-lite"/>
    </source>
</evidence>
<dbReference type="Gene3D" id="1.20.58.2220">
    <property type="entry name" value="Formin, FH2 domain"/>
    <property type="match status" value="1"/>
</dbReference>
<dbReference type="GO" id="GO:0045010">
    <property type="term" value="P:actin nucleation"/>
    <property type="evidence" value="ECO:0007669"/>
    <property type="project" value="InterPro"/>
</dbReference>
<evidence type="ECO:0000256" key="5">
    <source>
        <dbReference type="SAM" id="Coils"/>
    </source>
</evidence>
<evidence type="ECO:0000259" key="7">
    <source>
        <dbReference type="PROSITE" id="PS51444"/>
    </source>
</evidence>
<name>A0A979F1H1_ICTPU</name>
<comment type="subcellular location">
    <subcellularLocation>
        <location evidence="1">Nucleus</location>
    </subcellularLocation>
</comment>
<accession>A0A979F1H1</accession>
<feature type="region of interest" description="Disordered" evidence="6">
    <location>
        <begin position="929"/>
        <end position="949"/>
    </location>
</feature>
<gene>
    <name evidence="9" type="primary">fmn2a</name>
</gene>
<feature type="domain" description="FH2" evidence="7">
    <location>
        <begin position="1146"/>
        <end position="1561"/>
    </location>
</feature>
<evidence type="ECO:0000256" key="4">
    <source>
        <dbReference type="ARBA" id="ARBA00023242"/>
    </source>
</evidence>
<evidence type="ECO:0000256" key="2">
    <source>
        <dbReference type="ARBA" id="ARBA00005271"/>
    </source>
</evidence>
<proteinExistence type="inferred from homology"/>
<dbReference type="GeneID" id="108270416"/>
<reference evidence="9" key="2">
    <citation type="submission" date="2025-08" db="UniProtKB">
        <authorList>
            <consortium name="RefSeq"/>
        </authorList>
    </citation>
    <scope>IDENTIFICATION</scope>
    <source>
        <tissue evidence="9">Blood</tissue>
    </source>
</reference>
<feature type="coiled-coil region" evidence="5">
    <location>
        <begin position="831"/>
        <end position="858"/>
    </location>
</feature>